<feature type="compositionally biased region" description="Basic and acidic residues" evidence="2">
    <location>
        <begin position="185"/>
        <end position="203"/>
    </location>
</feature>
<protein>
    <submittedName>
        <fullName evidence="3">Uncharacterized protein</fullName>
    </submittedName>
</protein>
<organism evidence="3 4">
    <name type="scientific">Streptomyces cuspidosporus</name>
    <dbReference type="NCBI Taxonomy" id="66882"/>
    <lineage>
        <taxon>Bacteria</taxon>
        <taxon>Bacillati</taxon>
        <taxon>Actinomycetota</taxon>
        <taxon>Actinomycetes</taxon>
        <taxon>Kitasatosporales</taxon>
        <taxon>Streptomycetaceae</taxon>
        <taxon>Streptomyces</taxon>
    </lineage>
</organism>
<feature type="compositionally biased region" description="Basic and acidic residues" evidence="2">
    <location>
        <begin position="239"/>
        <end position="255"/>
    </location>
</feature>
<dbReference type="EMBL" id="BAAASD010000004">
    <property type="protein sequence ID" value="GAA2330908.1"/>
    <property type="molecule type" value="Genomic_DNA"/>
</dbReference>
<sequence>MRAVLLVLLAAAAWAAWHWSRYPGNWVFAFSPKYENERAKLAERRRDLRDLDKDADRVEKSARERVNAEEAKYREDVKALEREVGNLLSPGLGRQLRGPVGELTLYEHGVMAAGRTKPISLAGLKVEFKSDPVYSIDLVEPGLRTYRAKYPRRPAPEDEDTPFFSEEELSDFALEIQNAAADENDFQKHREVRLPRARQELESAQKNTASRDAARQNLAQVCAQQKRDPSRKNAIVELDAQRGRWEELTGKRPPR</sequence>
<comment type="caution">
    <text evidence="3">The sequence shown here is derived from an EMBL/GenBank/DDBJ whole genome shotgun (WGS) entry which is preliminary data.</text>
</comment>
<evidence type="ECO:0000313" key="3">
    <source>
        <dbReference type="EMBL" id="GAA2330908.1"/>
    </source>
</evidence>
<dbReference type="RefSeq" id="WP_346173444.1">
    <property type="nucleotide sequence ID" value="NZ_BAAASD010000004.1"/>
</dbReference>
<keyword evidence="4" id="KW-1185">Reference proteome</keyword>
<name>A0ABN3FIP6_9ACTN</name>
<evidence type="ECO:0000313" key="4">
    <source>
        <dbReference type="Proteomes" id="UP001500253"/>
    </source>
</evidence>
<feature type="region of interest" description="Disordered" evidence="2">
    <location>
        <begin position="183"/>
        <end position="255"/>
    </location>
</feature>
<dbReference type="Proteomes" id="UP001500253">
    <property type="component" value="Unassembled WGS sequence"/>
</dbReference>
<gene>
    <name evidence="3" type="ORF">GCM10010246_12430</name>
</gene>
<feature type="coiled-coil region" evidence="1">
    <location>
        <begin position="34"/>
        <end position="83"/>
    </location>
</feature>
<evidence type="ECO:0000256" key="1">
    <source>
        <dbReference type="SAM" id="Coils"/>
    </source>
</evidence>
<evidence type="ECO:0000256" key="2">
    <source>
        <dbReference type="SAM" id="MobiDB-lite"/>
    </source>
</evidence>
<proteinExistence type="predicted"/>
<reference evidence="3 4" key="1">
    <citation type="journal article" date="2019" name="Int. J. Syst. Evol. Microbiol.">
        <title>The Global Catalogue of Microorganisms (GCM) 10K type strain sequencing project: providing services to taxonomists for standard genome sequencing and annotation.</title>
        <authorList>
            <consortium name="The Broad Institute Genomics Platform"/>
            <consortium name="The Broad Institute Genome Sequencing Center for Infectious Disease"/>
            <person name="Wu L."/>
            <person name="Ma J."/>
        </authorList>
    </citation>
    <scope>NUCLEOTIDE SEQUENCE [LARGE SCALE GENOMIC DNA]</scope>
    <source>
        <strain evidence="3 4">JCM 4316</strain>
    </source>
</reference>
<keyword evidence="1" id="KW-0175">Coiled coil</keyword>
<accession>A0ABN3FIP6</accession>